<name>A0A495VSC9_9RHOO</name>
<dbReference type="InterPro" id="IPR010893">
    <property type="entry name" value="NiFe-hyd_mat_HyaE"/>
</dbReference>
<evidence type="ECO:0000313" key="3">
    <source>
        <dbReference type="EMBL" id="RKT51325.1"/>
    </source>
</evidence>
<dbReference type="EMBL" id="RBXP01000016">
    <property type="protein sequence ID" value="RKT51325.1"/>
    <property type="molecule type" value="Genomic_DNA"/>
</dbReference>
<dbReference type="Proteomes" id="UP000270626">
    <property type="component" value="Unassembled WGS sequence"/>
</dbReference>
<organism evidence="3 4">
    <name type="scientific">Azonexus fungiphilus</name>
    <dbReference type="NCBI Taxonomy" id="146940"/>
    <lineage>
        <taxon>Bacteria</taxon>
        <taxon>Pseudomonadati</taxon>
        <taxon>Pseudomonadota</taxon>
        <taxon>Betaproteobacteria</taxon>
        <taxon>Rhodocyclales</taxon>
        <taxon>Azonexaceae</taxon>
        <taxon>Azonexus</taxon>
    </lineage>
</organism>
<accession>A0A495VSC9</accession>
<reference evidence="3 4" key="1">
    <citation type="submission" date="2018-10" db="EMBL/GenBank/DDBJ databases">
        <title>Genomic Encyclopedia of Type Strains, Phase IV (KMG-IV): sequencing the most valuable type-strain genomes for metagenomic binning, comparative biology and taxonomic classification.</title>
        <authorList>
            <person name="Goeker M."/>
        </authorList>
    </citation>
    <scope>NUCLEOTIDE SEQUENCE [LARGE SCALE GENOMIC DNA]</scope>
    <source>
        <strain evidence="3 4">DSM 23841</strain>
    </source>
</reference>
<dbReference type="RefSeq" id="WP_121458836.1">
    <property type="nucleotide sequence ID" value="NZ_JAANMQ010000008.1"/>
</dbReference>
<evidence type="ECO:0000256" key="1">
    <source>
        <dbReference type="ARBA" id="ARBA00009004"/>
    </source>
</evidence>
<dbReference type="OrthoDB" id="6560050at2"/>
<proteinExistence type="inferred from homology"/>
<dbReference type="InterPro" id="IPR036249">
    <property type="entry name" value="Thioredoxin-like_sf"/>
</dbReference>
<dbReference type="AlphaFoldDB" id="A0A495VSC9"/>
<evidence type="ECO:0000256" key="2">
    <source>
        <dbReference type="PIRNR" id="PIRNR038934"/>
    </source>
</evidence>
<keyword evidence="4" id="KW-1185">Reference proteome</keyword>
<sequence length="152" mass="16200">MSLELKAGPTSLERLATALARMQQKHGFLTVDREHPQFPAGLAALLLTDDPQRNLEVLDACVILPEALNGLGAEVTRLVAGPEAAAALMQRFAIARAPAVVFLRDGEYLGSLNGIRDWQEYRDEVARLAAGPARPRPIAIPVRGAGQPGACA</sequence>
<dbReference type="Pfam" id="PF07449">
    <property type="entry name" value="HyaE"/>
    <property type="match status" value="1"/>
</dbReference>
<gene>
    <name evidence="3" type="ORF">DFR40_2540</name>
</gene>
<comment type="caution">
    <text evidence="3">The sequence shown here is derived from an EMBL/GenBank/DDBJ whole genome shotgun (WGS) entry which is preliminary data.</text>
</comment>
<dbReference type="SUPFAM" id="SSF52833">
    <property type="entry name" value="Thioredoxin-like"/>
    <property type="match status" value="1"/>
</dbReference>
<comment type="similarity">
    <text evidence="1 2">Belongs to the HupG/HyaE family.</text>
</comment>
<dbReference type="Gene3D" id="3.40.30.10">
    <property type="entry name" value="Glutaredoxin"/>
    <property type="match status" value="1"/>
</dbReference>
<dbReference type="PIRSF" id="PIRSF038934">
    <property type="entry name" value="HyaE_HupG"/>
    <property type="match status" value="1"/>
</dbReference>
<evidence type="ECO:0000313" key="4">
    <source>
        <dbReference type="Proteomes" id="UP000270626"/>
    </source>
</evidence>
<protein>
    <recommendedName>
        <fullName evidence="2">Hydrogenase expression/formation protein</fullName>
    </recommendedName>
</protein>